<sequence length="605" mass="65670">MPTPISPILSELASRLAGNEPIALFENNLDADGLTRVFSQPAGMVLTWDGPTVASALAAIEAANEAGEWITLAADYELGYALEPSLAARLPQTGRPLLQAWRWLRCDVLDRPTTDALVADALALLKDDEARAGLGELQFGLDERAYRAALERIRHLIGLGDCYQVNFTFPVRARSYGHPLALYDRLRTAQPVRHGGYLRHAEGTILSRSPELFVAREGKRLVTRPMKGTAPRGQAQALAESVKDRAENLMIVDLLRNDLGRLAPKGGVRVERLFEIEDYATLHQMTSTVVAAPVSAGLGEVFSALYPCGSVTGAPKIRAMEIIRELEAAPRGLYCGALGWLAPDRSFSLNVPIRTMELNQHGDAHMGIGSGIVADSDAAAEWAECHVKARFATQLKPEFALFETLRCDGGKHPFPLLEHHLARLGRSASALGFSFDAGSARVLLARTAADLSDEGPHRVRLALSADGALAITHARLDPLPAHPTVRLAPERLRADDYLLRHKTTRRTLYDGALQQAIADGHFDALFFNEASELCEGARSNVFLKIGGQLLTPPIACGLLPGVMRQTLLEAGQAAEARLYRRDLLRAEAIYVSNALRGLLAVSLVE</sequence>
<dbReference type="PANTHER" id="PTHR11236:SF50">
    <property type="entry name" value="AMINODEOXYCHORISMATE SYNTHASE COMPONENT 1"/>
    <property type="match status" value="1"/>
</dbReference>
<dbReference type="Gene3D" id="3.20.10.10">
    <property type="entry name" value="D-amino Acid Aminotransferase, subunit A, domain 2"/>
    <property type="match status" value="1"/>
</dbReference>
<proteinExistence type="inferred from homology"/>
<dbReference type="InterPro" id="IPR005801">
    <property type="entry name" value="ADC_synthase"/>
</dbReference>
<dbReference type="InterPro" id="IPR018300">
    <property type="entry name" value="Aminotrans_IV_CS"/>
</dbReference>
<dbReference type="InterPro" id="IPR001544">
    <property type="entry name" value="Aminotrans_IV"/>
</dbReference>
<feature type="domain" description="Chorismate-utilising enzyme C-terminal" evidence="5">
    <location>
        <begin position="143"/>
        <end position="388"/>
    </location>
</feature>
<dbReference type="Pfam" id="PF01063">
    <property type="entry name" value="Aminotran_4"/>
    <property type="match status" value="1"/>
</dbReference>
<protein>
    <submittedName>
        <fullName evidence="6">Chorismate-binding protein</fullName>
    </submittedName>
</protein>
<evidence type="ECO:0000256" key="2">
    <source>
        <dbReference type="ARBA" id="ARBA00009320"/>
    </source>
</evidence>
<evidence type="ECO:0000256" key="1">
    <source>
        <dbReference type="ARBA" id="ARBA00001933"/>
    </source>
</evidence>
<dbReference type="Gene3D" id="3.60.120.10">
    <property type="entry name" value="Anthranilate synthase"/>
    <property type="match status" value="1"/>
</dbReference>
<dbReference type="EMBL" id="CP071060">
    <property type="protein sequence ID" value="QSI78836.1"/>
    <property type="molecule type" value="Genomic_DNA"/>
</dbReference>
<organism evidence="6 7">
    <name type="scientific">Niveibacterium microcysteis</name>
    <dbReference type="NCBI Taxonomy" id="2811415"/>
    <lineage>
        <taxon>Bacteria</taxon>
        <taxon>Pseudomonadati</taxon>
        <taxon>Pseudomonadota</taxon>
        <taxon>Betaproteobacteria</taxon>
        <taxon>Rhodocyclales</taxon>
        <taxon>Rhodocyclaceae</taxon>
        <taxon>Niveibacterium</taxon>
    </lineage>
</organism>
<evidence type="ECO:0000313" key="7">
    <source>
        <dbReference type="Proteomes" id="UP000663570"/>
    </source>
</evidence>
<evidence type="ECO:0000313" key="6">
    <source>
        <dbReference type="EMBL" id="QSI78836.1"/>
    </source>
</evidence>
<accession>A0ABX7MAX6</accession>
<dbReference type="PRINTS" id="PR00095">
    <property type="entry name" value="ANTSNTHASEI"/>
</dbReference>
<dbReference type="RefSeq" id="WP_206256187.1">
    <property type="nucleotide sequence ID" value="NZ_CP071060.1"/>
</dbReference>
<dbReference type="Pfam" id="PF00425">
    <property type="entry name" value="Chorismate_bind"/>
    <property type="match status" value="1"/>
</dbReference>
<dbReference type="InterPro" id="IPR019999">
    <property type="entry name" value="Anth_synth_I-like"/>
</dbReference>
<evidence type="ECO:0000256" key="3">
    <source>
        <dbReference type="ARBA" id="ARBA00022898"/>
    </source>
</evidence>
<comment type="similarity">
    <text evidence="2">Belongs to the class-IV pyridoxal-phosphate-dependent aminotransferase family.</text>
</comment>
<dbReference type="InterPro" id="IPR036038">
    <property type="entry name" value="Aminotransferase-like"/>
</dbReference>
<dbReference type="InterPro" id="IPR043132">
    <property type="entry name" value="BCAT-like_C"/>
</dbReference>
<dbReference type="InterPro" id="IPR015890">
    <property type="entry name" value="Chorismate_C"/>
</dbReference>
<name>A0ABX7MAX6_9RHOO</name>
<dbReference type="PANTHER" id="PTHR11236">
    <property type="entry name" value="AMINOBENZOATE/ANTHRANILATE SYNTHASE"/>
    <property type="match status" value="1"/>
</dbReference>
<evidence type="ECO:0000256" key="4">
    <source>
        <dbReference type="RuleBase" id="RU004516"/>
    </source>
</evidence>
<dbReference type="InterPro" id="IPR043131">
    <property type="entry name" value="BCAT-like_N"/>
</dbReference>
<dbReference type="Proteomes" id="UP000663570">
    <property type="component" value="Chromosome"/>
</dbReference>
<dbReference type="SUPFAM" id="SSF56322">
    <property type="entry name" value="ADC synthase"/>
    <property type="match status" value="1"/>
</dbReference>
<keyword evidence="7" id="KW-1185">Reference proteome</keyword>
<dbReference type="PROSITE" id="PS00770">
    <property type="entry name" value="AA_TRANSFER_CLASS_4"/>
    <property type="match status" value="1"/>
</dbReference>
<reference evidence="6 7" key="1">
    <citation type="submission" date="2021-02" db="EMBL/GenBank/DDBJ databases">
        <title>Niveibacterium changnyeongensis HC41.</title>
        <authorList>
            <person name="Kang M."/>
        </authorList>
    </citation>
    <scope>NUCLEOTIDE SEQUENCE [LARGE SCALE GENOMIC DNA]</scope>
    <source>
        <strain evidence="6 7">HC41</strain>
    </source>
</reference>
<evidence type="ECO:0000259" key="5">
    <source>
        <dbReference type="Pfam" id="PF00425"/>
    </source>
</evidence>
<keyword evidence="3 4" id="KW-0663">Pyridoxal phosphate</keyword>
<comment type="cofactor">
    <cofactor evidence="1 4">
        <name>pyridoxal 5'-phosphate</name>
        <dbReference type="ChEBI" id="CHEBI:597326"/>
    </cofactor>
</comment>
<gene>
    <name evidence="6" type="ORF">JY500_09595</name>
</gene>
<dbReference type="SUPFAM" id="SSF56752">
    <property type="entry name" value="D-aminoacid aminotransferase-like PLP-dependent enzymes"/>
    <property type="match status" value="1"/>
</dbReference>
<dbReference type="Gene3D" id="3.30.470.10">
    <property type="match status" value="1"/>
</dbReference>